<feature type="signal peptide" evidence="8">
    <location>
        <begin position="1"/>
        <end position="26"/>
    </location>
</feature>
<keyword evidence="4" id="KW-0249">Electron transport</keyword>
<sequence>MSKSVLKPVAALASVAVLALSPLAFSHLDENEFHQSYRQSYFALLGANFGPIGAMVKGEMPWNQEQLQGFTDDMNAVASLNLLRGFPEGSEKGTTRAQPEIWENPDDFAQKHDDMTSAVKELASVVEGGDRAAIAQQVGAVGQTCNACHDEYKSKDYLY</sequence>
<dbReference type="GO" id="GO:0042597">
    <property type="term" value="C:periplasmic space"/>
    <property type="evidence" value="ECO:0007669"/>
    <property type="project" value="InterPro"/>
</dbReference>
<keyword evidence="5 6" id="KW-0408">Iron</keyword>
<protein>
    <submittedName>
        <fullName evidence="9">Cytochrome C</fullName>
    </submittedName>
</protein>
<organism evidence="9 10">
    <name type="scientific">Haliea salexigens</name>
    <dbReference type="NCBI Taxonomy" id="287487"/>
    <lineage>
        <taxon>Bacteria</taxon>
        <taxon>Pseudomonadati</taxon>
        <taxon>Pseudomonadota</taxon>
        <taxon>Gammaproteobacteria</taxon>
        <taxon>Cellvibrionales</taxon>
        <taxon>Halieaceae</taxon>
        <taxon>Haliea</taxon>
    </lineage>
</organism>
<proteinExistence type="predicted"/>
<dbReference type="GO" id="GO:0005506">
    <property type="term" value="F:iron ion binding"/>
    <property type="evidence" value="ECO:0007669"/>
    <property type="project" value="InterPro"/>
</dbReference>
<name>A0A3C1KJF2_9GAMM</name>
<feature type="binding site" description="covalent" evidence="7">
    <location>
        <position position="148"/>
    </location>
    <ligand>
        <name>heme c</name>
        <dbReference type="ChEBI" id="CHEBI:61717"/>
    </ligand>
</feature>
<dbReference type="PROSITE" id="PS51009">
    <property type="entry name" value="CYTCII"/>
    <property type="match status" value="1"/>
</dbReference>
<dbReference type="PRINTS" id="PR00608">
    <property type="entry name" value="CYTCHROMECII"/>
</dbReference>
<feature type="binding site" description="covalent" evidence="7">
    <location>
        <position position="145"/>
    </location>
    <ligand>
        <name>heme c</name>
        <dbReference type="ChEBI" id="CHEBI:61717"/>
    </ligand>
</feature>
<evidence type="ECO:0000256" key="2">
    <source>
        <dbReference type="ARBA" id="ARBA00022617"/>
    </source>
</evidence>
<dbReference type="InterPro" id="IPR002321">
    <property type="entry name" value="Cyt_c_II"/>
</dbReference>
<dbReference type="InterPro" id="IPR015984">
    <property type="entry name" value="Cyt_c_prime_subgr"/>
</dbReference>
<dbReference type="AlphaFoldDB" id="A0A3C1KJF2"/>
<keyword evidence="2 7" id="KW-0349">Heme</keyword>
<evidence type="ECO:0000256" key="8">
    <source>
        <dbReference type="SAM" id="SignalP"/>
    </source>
</evidence>
<comment type="caution">
    <text evidence="9">The sequence shown here is derived from an EMBL/GenBank/DDBJ whole genome shotgun (WGS) entry which is preliminary data.</text>
</comment>
<dbReference type="Gene3D" id="1.20.120.10">
    <property type="entry name" value="Cytochrome c/b562"/>
    <property type="match status" value="1"/>
</dbReference>
<dbReference type="GO" id="GO:0020037">
    <property type="term" value="F:heme binding"/>
    <property type="evidence" value="ECO:0007669"/>
    <property type="project" value="InterPro"/>
</dbReference>
<gene>
    <name evidence="9" type="ORF">DCP75_01255</name>
</gene>
<evidence type="ECO:0000256" key="1">
    <source>
        <dbReference type="ARBA" id="ARBA00022448"/>
    </source>
</evidence>
<evidence type="ECO:0000256" key="3">
    <source>
        <dbReference type="ARBA" id="ARBA00022723"/>
    </source>
</evidence>
<comment type="PTM">
    <text evidence="7">Binds 1 heme group per subunit.</text>
</comment>
<dbReference type="GO" id="GO:0022900">
    <property type="term" value="P:electron transport chain"/>
    <property type="evidence" value="ECO:0007669"/>
    <property type="project" value="InterPro"/>
</dbReference>
<dbReference type="InterPro" id="IPR010980">
    <property type="entry name" value="Cyt_c/b562"/>
</dbReference>
<evidence type="ECO:0000256" key="7">
    <source>
        <dbReference type="PIRSR" id="PIRSR000027-2"/>
    </source>
</evidence>
<evidence type="ECO:0000256" key="4">
    <source>
        <dbReference type="ARBA" id="ARBA00022982"/>
    </source>
</evidence>
<evidence type="ECO:0000256" key="6">
    <source>
        <dbReference type="PIRSR" id="PIRSR000027-1"/>
    </source>
</evidence>
<evidence type="ECO:0000256" key="5">
    <source>
        <dbReference type="ARBA" id="ARBA00023004"/>
    </source>
</evidence>
<keyword evidence="8" id="KW-0732">Signal</keyword>
<dbReference type="InterPro" id="IPR012127">
    <property type="entry name" value="Cyt_c_prime"/>
</dbReference>
<accession>A0A3C1KJF2</accession>
<reference evidence="9 10" key="1">
    <citation type="journal article" date="2018" name="Nat. Biotechnol.">
        <title>A standardized bacterial taxonomy based on genome phylogeny substantially revises the tree of life.</title>
        <authorList>
            <person name="Parks D.H."/>
            <person name="Chuvochina M."/>
            <person name="Waite D.W."/>
            <person name="Rinke C."/>
            <person name="Skarshewski A."/>
            <person name="Chaumeil P.A."/>
            <person name="Hugenholtz P."/>
        </authorList>
    </citation>
    <scope>NUCLEOTIDE SEQUENCE [LARGE SCALE GENOMIC DNA]</scope>
    <source>
        <strain evidence="9">UBA9158</strain>
    </source>
</reference>
<dbReference type="PIRSF" id="PIRSF000027">
    <property type="entry name" value="Cytc_c_prime"/>
    <property type="match status" value="1"/>
</dbReference>
<dbReference type="SUPFAM" id="SSF47175">
    <property type="entry name" value="Cytochromes"/>
    <property type="match status" value="1"/>
</dbReference>
<keyword evidence="3 6" id="KW-0479">Metal-binding</keyword>
<dbReference type="Proteomes" id="UP000259273">
    <property type="component" value="Unassembled WGS sequence"/>
</dbReference>
<dbReference type="Pfam" id="PF01322">
    <property type="entry name" value="Cytochrom_C_2"/>
    <property type="match status" value="1"/>
</dbReference>
<evidence type="ECO:0000313" key="9">
    <source>
        <dbReference type="EMBL" id="HAN26366.1"/>
    </source>
</evidence>
<evidence type="ECO:0000313" key="10">
    <source>
        <dbReference type="Proteomes" id="UP000259273"/>
    </source>
</evidence>
<dbReference type="STRING" id="1121937.GCA_000423125_00299"/>
<dbReference type="GO" id="GO:0009055">
    <property type="term" value="F:electron transfer activity"/>
    <property type="evidence" value="ECO:0007669"/>
    <property type="project" value="InterPro"/>
</dbReference>
<keyword evidence="1" id="KW-0813">Transport</keyword>
<dbReference type="EMBL" id="DMND01000022">
    <property type="protein sequence ID" value="HAN26366.1"/>
    <property type="molecule type" value="Genomic_DNA"/>
</dbReference>
<feature type="binding site" description="axial binding residue" evidence="6">
    <location>
        <position position="149"/>
    </location>
    <ligand>
        <name>heme c</name>
        <dbReference type="ChEBI" id="CHEBI:61717"/>
    </ligand>
    <ligandPart>
        <name>Fe</name>
        <dbReference type="ChEBI" id="CHEBI:18248"/>
    </ligandPart>
</feature>
<feature type="chain" id="PRO_5017535552" evidence="8">
    <location>
        <begin position="27"/>
        <end position="159"/>
    </location>
</feature>